<dbReference type="OrthoDB" id="9806513at2"/>
<dbReference type="GO" id="GO:0003677">
    <property type="term" value="F:DNA binding"/>
    <property type="evidence" value="ECO:0007669"/>
    <property type="project" value="UniProtKB-KW"/>
</dbReference>
<dbReference type="PANTHER" id="PTHR30204:SF58">
    <property type="entry name" value="HTH-TYPE TRANSCRIPTIONAL REGULATOR YFMP"/>
    <property type="match status" value="1"/>
</dbReference>
<evidence type="ECO:0000313" key="4">
    <source>
        <dbReference type="Proteomes" id="UP000219036"/>
    </source>
</evidence>
<evidence type="ECO:0000256" key="1">
    <source>
        <dbReference type="ARBA" id="ARBA00023125"/>
    </source>
</evidence>
<dbReference type="PANTHER" id="PTHR30204">
    <property type="entry name" value="REDOX-CYCLING DRUG-SENSING TRANSCRIPTIONAL ACTIVATOR SOXR"/>
    <property type="match status" value="1"/>
</dbReference>
<dbReference type="CDD" id="cd04766">
    <property type="entry name" value="HTH_HspR"/>
    <property type="match status" value="1"/>
</dbReference>
<dbReference type="InterPro" id="IPR000551">
    <property type="entry name" value="MerR-type_HTH_dom"/>
</dbReference>
<dbReference type="SUPFAM" id="SSF46955">
    <property type="entry name" value="Putative DNA-binding domain"/>
    <property type="match status" value="1"/>
</dbReference>
<keyword evidence="3" id="KW-0346">Stress response</keyword>
<dbReference type="RefSeq" id="WP_096999971.1">
    <property type="nucleotide sequence ID" value="NZ_OBEI01000002.1"/>
</dbReference>
<dbReference type="EMBL" id="OBEI01000002">
    <property type="protein sequence ID" value="SNZ06781.1"/>
    <property type="molecule type" value="Genomic_DNA"/>
</dbReference>
<dbReference type="NCBIfam" id="NF047375">
    <property type="entry name" value="HeatShock_HspR"/>
    <property type="match status" value="1"/>
</dbReference>
<protein>
    <submittedName>
        <fullName evidence="3">MerR family transcriptional regulator, heat shock protein HspR</fullName>
    </submittedName>
</protein>
<reference evidence="4" key="1">
    <citation type="submission" date="2017-09" db="EMBL/GenBank/DDBJ databases">
        <authorList>
            <person name="Varghese N."/>
            <person name="Submissions S."/>
        </authorList>
    </citation>
    <scope>NUCLEOTIDE SEQUENCE [LARGE SCALE GENOMIC DNA]</scope>
    <source>
        <strain evidence="4">DSM 15103</strain>
    </source>
</reference>
<name>A0A285NGL0_9AQUI</name>
<dbReference type="PROSITE" id="PS50937">
    <property type="entry name" value="HTH_MERR_2"/>
    <property type="match status" value="1"/>
</dbReference>
<dbReference type="Gene3D" id="1.10.1660.10">
    <property type="match status" value="1"/>
</dbReference>
<dbReference type="AlphaFoldDB" id="A0A285NGL0"/>
<accession>A0A285NGL0</accession>
<dbReference type="Proteomes" id="UP000219036">
    <property type="component" value="Unassembled WGS sequence"/>
</dbReference>
<dbReference type="GO" id="GO:0003700">
    <property type="term" value="F:DNA-binding transcription factor activity"/>
    <property type="evidence" value="ECO:0007669"/>
    <property type="project" value="InterPro"/>
</dbReference>
<keyword evidence="1" id="KW-0238">DNA-binding</keyword>
<gene>
    <name evidence="3" type="ORF">SAMN06265182_0796</name>
</gene>
<dbReference type="Pfam" id="PF13411">
    <property type="entry name" value="MerR_1"/>
    <property type="match status" value="1"/>
</dbReference>
<sequence length="144" mass="17417">MKKNKKNKKEPLYMIGAVSRMFNIHPQTLRLYEREGLLTPSRTEGKTRLYSQEDIEKLEFILFLTRELGVNLAGVDAILRMREQMMQMQKQIEYLLEYIQEEIKRRYAESAEEQKNALMRIPKVEITRIEEYMYNNYRKEEEGE</sequence>
<feature type="domain" description="HTH merR-type" evidence="2">
    <location>
        <begin position="12"/>
        <end position="81"/>
    </location>
</feature>
<dbReference type="InterPro" id="IPR047057">
    <property type="entry name" value="MerR_fam"/>
</dbReference>
<evidence type="ECO:0000259" key="2">
    <source>
        <dbReference type="PROSITE" id="PS50937"/>
    </source>
</evidence>
<proteinExistence type="predicted"/>
<evidence type="ECO:0000313" key="3">
    <source>
        <dbReference type="EMBL" id="SNZ06781.1"/>
    </source>
</evidence>
<keyword evidence="4" id="KW-1185">Reference proteome</keyword>
<organism evidence="3 4">
    <name type="scientific">Persephonella hydrogeniphila</name>
    <dbReference type="NCBI Taxonomy" id="198703"/>
    <lineage>
        <taxon>Bacteria</taxon>
        <taxon>Pseudomonadati</taxon>
        <taxon>Aquificota</taxon>
        <taxon>Aquificia</taxon>
        <taxon>Aquificales</taxon>
        <taxon>Hydrogenothermaceae</taxon>
        <taxon>Persephonella</taxon>
    </lineage>
</organism>
<dbReference type="InterPro" id="IPR009061">
    <property type="entry name" value="DNA-bd_dom_put_sf"/>
</dbReference>
<dbReference type="SMART" id="SM00422">
    <property type="entry name" value="HTH_MERR"/>
    <property type="match status" value="1"/>
</dbReference>